<dbReference type="AlphaFoldDB" id="A0A126PYL2"/>
<evidence type="ECO:0000256" key="1">
    <source>
        <dbReference type="ARBA" id="ARBA00004141"/>
    </source>
</evidence>
<dbReference type="GO" id="GO:0089702">
    <property type="term" value="F:undecaprenyl-phosphate glucose phosphotransferase activity"/>
    <property type="evidence" value="ECO:0007669"/>
    <property type="project" value="TreeGrafter"/>
</dbReference>
<accession>A0A126PYL2</accession>
<comment type="similarity">
    <text evidence="2">Belongs to the bacterial sugar transferase family.</text>
</comment>
<dbReference type="SUPFAM" id="SSF51735">
    <property type="entry name" value="NAD(P)-binding Rossmann-fold domains"/>
    <property type="match status" value="1"/>
</dbReference>
<dbReference type="Pfam" id="PF02397">
    <property type="entry name" value="Bac_transf"/>
    <property type="match status" value="1"/>
</dbReference>
<feature type="transmembrane region" description="Helical" evidence="7">
    <location>
        <begin position="299"/>
        <end position="320"/>
    </location>
</feature>
<reference evidence="9 10" key="1">
    <citation type="submission" date="2015-12" db="EMBL/GenBank/DDBJ databases">
        <authorList>
            <person name="Shamseldin A."/>
            <person name="Moawad H."/>
            <person name="Abd El-Rahim W.M."/>
            <person name="Sadowsky M.J."/>
        </authorList>
    </citation>
    <scope>NUCLEOTIDE SEQUENCE [LARGE SCALE GENOMIC DNA]</scope>
    <source>
        <strain evidence="9 10">D7</strain>
    </source>
</reference>
<keyword evidence="3 9" id="KW-0808">Transferase</keyword>
<dbReference type="InterPro" id="IPR036291">
    <property type="entry name" value="NAD(P)-bd_dom_sf"/>
</dbReference>
<feature type="domain" description="Bacterial sugar transferase" evidence="8">
    <location>
        <begin position="294"/>
        <end position="476"/>
    </location>
</feature>
<dbReference type="Pfam" id="PF13727">
    <property type="entry name" value="CoA_binding_3"/>
    <property type="match status" value="1"/>
</dbReference>
<evidence type="ECO:0000313" key="10">
    <source>
        <dbReference type="Proteomes" id="UP000063991"/>
    </source>
</evidence>
<dbReference type="OrthoDB" id="9808602at2"/>
<feature type="transmembrane region" description="Helical" evidence="7">
    <location>
        <begin position="128"/>
        <end position="145"/>
    </location>
</feature>
<evidence type="ECO:0000256" key="4">
    <source>
        <dbReference type="ARBA" id="ARBA00022692"/>
    </source>
</evidence>
<gene>
    <name evidence="9" type="ORF">AVL55_08115</name>
</gene>
<dbReference type="RefSeq" id="WP_061094766.1">
    <property type="nucleotide sequence ID" value="NZ_CP014323.1"/>
</dbReference>
<comment type="subcellular location">
    <subcellularLocation>
        <location evidence="1">Membrane</location>
        <topology evidence="1">Multi-pass membrane protein</topology>
    </subcellularLocation>
</comment>
<dbReference type="GO" id="GO:0009242">
    <property type="term" value="P:colanic acid biosynthetic process"/>
    <property type="evidence" value="ECO:0007669"/>
    <property type="project" value="TreeGrafter"/>
</dbReference>
<protein>
    <submittedName>
        <fullName evidence="9">Undecaprenyl-phosphate glucose phosphotransferase</fullName>
    </submittedName>
</protein>
<dbReference type="PANTHER" id="PTHR30576">
    <property type="entry name" value="COLANIC BIOSYNTHESIS UDP-GLUCOSE LIPID CARRIER TRANSFERASE"/>
    <property type="match status" value="1"/>
</dbReference>
<dbReference type="NCBIfam" id="TIGR03023">
    <property type="entry name" value="WcaJ_sugtrans"/>
    <property type="match status" value="1"/>
</dbReference>
<name>A0A126PYL2_ALTMA</name>
<dbReference type="GO" id="GO:0016020">
    <property type="term" value="C:membrane"/>
    <property type="evidence" value="ECO:0007669"/>
    <property type="project" value="UniProtKB-SubCell"/>
</dbReference>
<dbReference type="Gene3D" id="3.40.50.720">
    <property type="entry name" value="NAD(P)-binding Rossmann-like Domain"/>
    <property type="match status" value="1"/>
</dbReference>
<keyword evidence="6 7" id="KW-0472">Membrane</keyword>
<feature type="transmembrane region" description="Helical" evidence="7">
    <location>
        <begin position="38"/>
        <end position="57"/>
    </location>
</feature>
<dbReference type="PANTHER" id="PTHR30576:SF21">
    <property type="entry name" value="UDP-GLUCOSE:UNDECAPRENYL-PHOSPHATE GLUCOSE-1-PHOSPHATE TRANSFERASE"/>
    <property type="match status" value="1"/>
</dbReference>
<dbReference type="InterPro" id="IPR017475">
    <property type="entry name" value="EPS_sugar_tfrase"/>
</dbReference>
<organism evidence="9 10">
    <name type="scientific">Alteromonas macleodii</name>
    <name type="common">Pseudoalteromonas macleodii</name>
    <dbReference type="NCBI Taxonomy" id="28108"/>
    <lineage>
        <taxon>Bacteria</taxon>
        <taxon>Pseudomonadati</taxon>
        <taxon>Pseudomonadota</taxon>
        <taxon>Gammaproteobacteria</taxon>
        <taxon>Alteromonadales</taxon>
        <taxon>Alteromonadaceae</taxon>
        <taxon>Alteromonas/Salinimonas group</taxon>
        <taxon>Alteromonas</taxon>
    </lineage>
</organism>
<evidence type="ECO:0000256" key="3">
    <source>
        <dbReference type="ARBA" id="ARBA00022679"/>
    </source>
</evidence>
<sequence length="484" mass="54956">MDNRVDSNKAIKAHPVEPNTSGGLVVRNQSGFSTIYRLIDLSLVTILYYSSAAYYGTKIDTTSLILLFINVICFQVSAEGVELYRSWRGHRTPEMLRAAAITWMLSILGTLTMGYFFVQEIKTPPPAILLWFASSFVVLIMWRFVMRKFLFRIRKSGLNSRRSIIIGATQLGANVALQIQQNEHLGIKFNGLYDDREAERLPHEMQGAVLGNIEAAIEMAKRNEVDYIYIALPMSAENRIRSILEQCSDTTANVYVIPNFFMYNLLNARWQTVGNVQALSVYDTPFQGASDVLKRFEDVVLSSLILMLISVPMLAIAAAVKLTSKGPVIFKQKRYGLDGKQITVYKFRSMTTQDNGAVVKQATKNDARLTKIGGFLRRTSLDELPQFINVLQGRMSIVGPRPHAVAHNEEYRKIITGYMLRHKVKPGITGWAQVNGLRGETETTNKMVQRVEYDLDYIHRWSIWFDIKIVFMTVFNGFINKNAY</sequence>
<evidence type="ECO:0000313" key="9">
    <source>
        <dbReference type="EMBL" id="AMJ98126.1"/>
    </source>
</evidence>
<dbReference type="Proteomes" id="UP000063991">
    <property type="component" value="Chromosome"/>
</dbReference>
<keyword evidence="5 7" id="KW-1133">Transmembrane helix</keyword>
<proteinExistence type="inferred from homology"/>
<evidence type="ECO:0000259" key="8">
    <source>
        <dbReference type="Pfam" id="PF02397"/>
    </source>
</evidence>
<keyword evidence="4 7" id="KW-0812">Transmembrane</keyword>
<dbReference type="EMBL" id="CP014323">
    <property type="protein sequence ID" value="AMJ98126.1"/>
    <property type="molecule type" value="Genomic_DNA"/>
</dbReference>
<evidence type="ECO:0000256" key="2">
    <source>
        <dbReference type="ARBA" id="ARBA00006464"/>
    </source>
</evidence>
<evidence type="ECO:0000256" key="7">
    <source>
        <dbReference type="SAM" id="Phobius"/>
    </source>
</evidence>
<dbReference type="InterPro" id="IPR017473">
    <property type="entry name" value="Undecaprenyl-P_gluc_Ptfrase"/>
</dbReference>
<dbReference type="InterPro" id="IPR003362">
    <property type="entry name" value="Bact_transf"/>
</dbReference>
<feature type="transmembrane region" description="Helical" evidence="7">
    <location>
        <begin position="63"/>
        <end position="84"/>
    </location>
</feature>
<dbReference type="NCBIfam" id="TIGR03025">
    <property type="entry name" value="EPS_sugtrans"/>
    <property type="match status" value="1"/>
</dbReference>
<evidence type="ECO:0000256" key="6">
    <source>
        <dbReference type="ARBA" id="ARBA00023136"/>
    </source>
</evidence>
<feature type="transmembrane region" description="Helical" evidence="7">
    <location>
        <begin position="96"/>
        <end position="116"/>
    </location>
</feature>
<evidence type="ECO:0000256" key="5">
    <source>
        <dbReference type="ARBA" id="ARBA00022989"/>
    </source>
</evidence>